<dbReference type="PROSITE" id="PS50088">
    <property type="entry name" value="ANK_REPEAT"/>
    <property type="match status" value="1"/>
</dbReference>
<dbReference type="PANTHER" id="PTHR10039">
    <property type="entry name" value="AMELOGENIN"/>
    <property type="match status" value="1"/>
</dbReference>
<evidence type="ECO:0000313" key="6">
    <source>
        <dbReference type="Proteomes" id="UP000266188"/>
    </source>
</evidence>
<evidence type="ECO:0000313" key="5">
    <source>
        <dbReference type="EMBL" id="RJE21037.1"/>
    </source>
</evidence>
<dbReference type="EMBL" id="MVGC01000257">
    <property type="protein sequence ID" value="RJE21037.1"/>
    <property type="molecule type" value="Genomic_DNA"/>
</dbReference>
<dbReference type="InterPro" id="IPR002110">
    <property type="entry name" value="Ankyrin_rpt"/>
</dbReference>
<dbReference type="Pfam" id="PF22939">
    <property type="entry name" value="WHD_GPIID"/>
    <property type="match status" value="1"/>
</dbReference>
<dbReference type="SUPFAM" id="SSF48403">
    <property type="entry name" value="Ankyrin repeat"/>
    <property type="match status" value="1"/>
</dbReference>
<dbReference type="Gene3D" id="1.25.40.20">
    <property type="entry name" value="Ankyrin repeat-containing domain"/>
    <property type="match status" value="1"/>
</dbReference>
<reference evidence="6" key="1">
    <citation type="submission" date="2017-02" db="EMBL/GenBank/DDBJ databases">
        <authorList>
            <person name="Tafer H."/>
            <person name="Lopandic K."/>
        </authorList>
    </citation>
    <scope>NUCLEOTIDE SEQUENCE [LARGE SCALE GENOMIC DNA]</scope>
    <source>
        <strain evidence="6">CBS 366.77</strain>
    </source>
</reference>
<dbReference type="InterPro" id="IPR054471">
    <property type="entry name" value="GPIID_WHD"/>
</dbReference>
<feature type="domain" description="Nephrocystin 3-like N-terminal" evidence="4">
    <location>
        <begin position="41"/>
        <end position="197"/>
    </location>
</feature>
<accession>A0A3A2ZI15</accession>
<dbReference type="InterPro" id="IPR027417">
    <property type="entry name" value="P-loop_NTPase"/>
</dbReference>
<evidence type="ECO:0000256" key="1">
    <source>
        <dbReference type="ARBA" id="ARBA00022737"/>
    </source>
</evidence>
<gene>
    <name evidence="5" type="ORF">PHISCL_06632</name>
</gene>
<dbReference type="STRING" id="2070753.A0A3A2ZI15"/>
<dbReference type="PANTHER" id="PTHR10039:SF16">
    <property type="entry name" value="GPI INOSITOL-DEACYLASE"/>
    <property type="match status" value="1"/>
</dbReference>
<feature type="repeat" description="ANK" evidence="2">
    <location>
        <begin position="528"/>
        <end position="560"/>
    </location>
</feature>
<dbReference type="Pfam" id="PF12796">
    <property type="entry name" value="Ank_2"/>
    <property type="match status" value="1"/>
</dbReference>
<dbReference type="Pfam" id="PF24883">
    <property type="entry name" value="NPHP3_N"/>
    <property type="match status" value="1"/>
</dbReference>
<dbReference type="OrthoDB" id="1577640at2759"/>
<evidence type="ECO:0000259" key="3">
    <source>
        <dbReference type="Pfam" id="PF22939"/>
    </source>
</evidence>
<evidence type="ECO:0000256" key="2">
    <source>
        <dbReference type="PROSITE-ProRule" id="PRU00023"/>
    </source>
</evidence>
<proteinExistence type="predicted"/>
<dbReference type="Gene3D" id="3.40.50.300">
    <property type="entry name" value="P-loop containing nucleotide triphosphate hydrolases"/>
    <property type="match status" value="1"/>
</dbReference>
<protein>
    <submittedName>
        <fullName evidence="5">Ankyrin repeat protein</fullName>
    </submittedName>
</protein>
<keyword evidence="1" id="KW-0677">Repeat</keyword>
<sequence>MASESRHEMNSYFKQGEFQKAFMASDPSINHEAARRRSVPGTGRWLLEHKSYLNWKLGTTTLLWLHGIAGSGKTVLCSTAIEDIMNLCTNDEKKGVVYFYFDFNDAAKRSTENMLRSLVAQAFGQAEHMVPVDDGKKHQLSKESLLDLLINAISQFEDAFIIVEALDECEDVSTLWDIVRHFDSKYSVPARFLLTSRRTTELESEFETISEVGEISVQDPLAYNDIRLYVEHRLQNDRKLSTWKNQPKIQQEITETITSQANGMFRWAECQIDSLHTCLNIPMLRKMLSSLPKTLDDTYRQALWQIPEEHVGFATKFLQWILYSLRPLYVDELAEVVMVDTTSETPLDPDRRFLDPQDVLTTLPSLLVTTNNMHQVKLAHFSVKEYLTSDNCQWSPLIATKAQAHATIAEDCLVYLQQFNRPYPEMAETVASSPLLRYAANYWPAHVKAAGHNPGLIAKVMKLFNTKTVFLNWASFLDGYRPFEEDEYDSSEGLVVPSRLYYASSFGLPSIVKNLVANGADVNEVCGPTGSALAAACAGGHIEIVEFLIEMGANPEIQGELGAPLTLAKSMVMMK</sequence>
<organism evidence="5 6">
    <name type="scientific">Aspergillus sclerotialis</name>
    <dbReference type="NCBI Taxonomy" id="2070753"/>
    <lineage>
        <taxon>Eukaryota</taxon>
        <taxon>Fungi</taxon>
        <taxon>Dikarya</taxon>
        <taxon>Ascomycota</taxon>
        <taxon>Pezizomycotina</taxon>
        <taxon>Eurotiomycetes</taxon>
        <taxon>Eurotiomycetidae</taxon>
        <taxon>Eurotiales</taxon>
        <taxon>Aspergillaceae</taxon>
        <taxon>Aspergillus</taxon>
        <taxon>Aspergillus subgen. Polypaecilum</taxon>
    </lineage>
</organism>
<dbReference type="InterPro" id="IPR036770">
    <property type="entry name" value="Ankyrin_rpt-contain_sf"/>
</dbReference>
<comment type="caution">
    <text evidence="5">The sequence shown here is derived from an EMBL/GenBank/DDBJ whole genome shotgun (WGS) entry which is preliminary data.</text>
</comment>
<dbReference type="AlphaFoldDB" id="A0A3A2ZI15"/>
<feature type="domain" description="GPI inositol-deacylase winged helix" evidence="3">
    <location>
        <begin position="314"/>
        <end position="392"/>
    </location>
</feature>
<name>A0A3A2ZI15_9EURO</name>
<dbReference type="Proteomes" id="UP000266188">
    <property type="component" value="Unassembled WGS sequence"/>
</dbReference>
<keyword evidence="2" id="KW-0040">ANK repeat</keyword>
<keyword evidence="6" id="KW-1185">Reference proteome</keyword>
<dbReference type="InterPro" id="IPR056884">
    <property type="entry name" value="NPHP3-like_N"/>
</dbReference>
<dbReference type="SMART" id="SM00248">
    <property type="entry name" value="ANK"/>
    <property type="match status" value="2"/>
</dbReference>
<evidence type="ECO:0000259" key="4">
    <source>
        <dbReference type="Pfam" id="PF24883"/>
    </source>
</evidence>
<dbReference type="SUPFAM" id="SSF52540">
    <property type="entry name" value="P-loop containing nucleoside triphosphate hydrolases"/>
    <property type="match status" value="1"/>
</dbReference>